<evidence type="ECO:0000313" key="2">
    <source>
        <dbReference type="Proteomes" id="UP001234297"/>
    </source>
</evidence>
<dbReference type="EMBL" id="CM056818">
    <property type="protein sequence ID" value="KAJ8622230.1"/>
    <property type="molecule type" value="Genomic_DNA"/>
</dbReference>
<keyword evidence="2" id="KW-1185">Reference proteome</keyword>
<proteinExistence type="predicted"/>
<accession>A0ACC2KM57</accession>
<evidence type="ECO:0000313" key="1">
    <source>
        <dbReference type="EMBL" id="KAJ8622230.1"/>
    </source>
</evidence>
<dbReference type="Proteomes" id="UP001234297">
    <property type="component" value="Chromosome 10"/>
</dbReference>
<comment type="caution">
    <text evidence="1">The sequence shown here is derived from an EMBL/GenBank/DDBJ whole genome shotgun (WGS) entry which is preliminary data.</text>
</comment>
<organism evidence="1 2">
    <name type="scientific">Persea americana</name>
    <name type="common">Avocado</name>
    <dbReference type="NCBI Taxonomy" id="3435"/>
    <lineage>
        <taxon>Eukaryota</taxon>
        <taxon>Viridiplantae</taxon>
        <taxon>Streptophyta</taxon>
        <taxon>Embryophyta</taxon>
        <taxon>Tracheophyta</taxon>
        <taxon>Spermatophyta</taxon>
        <taxon>Magnoliopsida</taxon>
        <taxon>Magnoliidae</taxon>
        <taxon>Laurales</taxon>
        <taxon>Lauraceae</taxon>
        <taxon>Persea</taxon>
    </lineage>
</organism>
<protein>
    <submittedName>
        <fullName evidence="1">Uncharacterized protein</fullName>
    </submittedName>
</protein>
<reference evidence="1 2" key="1">
    <citation type="journal article" date="2022" name="Hortic Res">
        <title>A haplotype resolved chromosomal level avocado genome allows analysis of novel avocado genes.</title>
        <authorList>
            <person name="Nath O."/>
            <person name="Fletcher S.J."/>
            <person name="Hayward A."/>
            <person name="Shaw L.M."/>
            <person name="Masouleh A.K."/>
            <person name="Furtado A."/>
            <person name="Henry R.J."/>
            <person name="Mitter N."/>
        </authorList>
    </citation>
    <scope>NUCLEOTIDE SEQUENCE [LARGE SCALE GENOMIC DNA]</scope>
    <source>
        <strain evidence="2">cv. Hass</strain>
    </source>
</reference>
<name>A0ACC2KM57_PERAE</name>
<sequence length="359" mass="40645">MASSIAVLANLTATIQGIGTPVCREIGFLTNLPNNMNILEEEAELLRRKRQNLQADGEEASRKRRRLTDSIKEIESMKSEFQITEAMSNWNCAKYLSRYQLGRRTIEMIKTIKDLKERGIFSPPRVLEMPLSISTDGQSAFEQTLKKIWDHLHDEQSHIIGVCGMGGIGKTTLLTIINNRLIDTKAFDIVILMTISRFFNLGEIQKKIMRRLELNVDENDDEERRSAQVLATLKSKRFLLILDGLWEAIQLDQVGIPKPNRQNKSKIIIATRNVEVCNDMEVDVSTKVKPLKKVEAWNLFLEKVGWVALQPDIQHLANKVAMECNGLPLALVTVGRALNGKKEIRALAKCSERIEGINT</sequence>
<gene>
    <name evidence="1" type="ORF">MRB53_030759</name>
</gene>